<dbReference type="Pfam" id="PF13568">
    <property type="entry name" value="OMP_b-brl_2"/>
    <property type="match status" value="1"/>
</dbReference>
<dbReference type="EMBL" id="VTHL01000019">
    <property type="protein sequence ID" value="TYZ07066.1"/>
    <property type="molecule type" value="Genomic_DNA"/>
</dbReference>
<reference evidence="2 3" key="1">
    <citation type="submission" date="2019-08" db="EMBL/GenBank/DDBJ databases">
        <authorList>
            <person name="Seo M.-J."/>
        </authorList>
    </citation>
    <scope>NUCLEOTIDE SEQUENCE [LARGE SCALE GENOMIC DNA]</scope>
    <source>
        <strain evidence="2 3">KIGAM108</strain>
    </source>
</reference>
<evidence type="ECO:0000259" key="1">
    <source>
        <dbReference type="Pfam" id="PF13568"/>
    </source>
</evidence>
<dbReference type="AlphaFoldDB" id="A0A5D6UU33"/>
<proteinExistence type="predicted"/>
<accession>A0A5D6UU33</accession>
<gene>
    <name evidence="2" type="ORF">FY528_16290</name>
</gene>
<evidence type="ECO:0000313" key="3">
    <source>
        <dbReference type="Proteomes" id="UP000322791"/>
    </source>
</evidence>
<name>A0A5D6UU33_9BACT</name>
<sequence length="266" mass="28939">MARPPRPGWLPERLFFYSMLISDLFRLAAKGSAAAALLLLSFTASAQNAGRPRLGLKTGLMLSRLTGNDVDQLGGENYRTRTDGRRPDFFVSLASTIPLSSTGVFTVAPELSFSRKGYRMTNTSLTTTGLEAGESQRVLLVKRRLNYLELPLAFRVNTNGGLYFELGPQVSYLIGSQTETETTRTFADGREATTTNSTASSTSDVQAFDFGAIGGMGFQHRSGLTMGLRYSRGFKTVIERDALPGKPITNNDAIVVQVGYLLQLGK</sequence>
<feature type="domain" description="Outer membrane protein beta-barrel" evidence="1">
    <location>
        <begin position="46"/>
        <end position="238"/>
    </location>
</feature>
<protein>
    <submittedName>
        <fullName evidence="2">PorT family protein</fullName>
    </submittedName>
</protein>
<organism evidence="2 3">
    <name type="scientific">Hymenobacter lutimineralis</name>
    <dbReference type="NCBI Taxonomy" id="2606448"/>
    <lineage>
        <taxon>Bacteria</taxon>
        <taxon>Pseudomonadati</taxon>
        <taxon>Bacteroidota</taxon>
        <taxon>Cytophagia</taxon>
        <taxon>Cytophagales</taxon>
        <taxon>Hymenobacteraceae</taxon>
        <taxon>Hymenobacter</taxon>
    </lineage>
</organism>
<evidence type="ECO:0000313" key="2">
    <source>
        <dbReference type="EMBL" id="TYZ07066.1"/>
    </source>
</evidence>
<keyword evidence="3" id="KW-1185">Reference proteome</keyword>
<comment type="caution">
    <text evidence="2">The sequence shown here is derived from an EMBL/GenBank/DDBJ whole genome shotgun (WGS) entry which is preliminary data.</text>
</comment>
<dbReference type="InterPro" id="IPR025665">
    <property type="entry name" value="Beta-barrel_OMP_2"/>
</dbReference>
<dbReference type="Proteomes" id="UP000322791">
    <property type="component" value="Unassembled WGS sequence"/>
</dbReference>